<feature type="domain" description="Xylose isomerase-like TIM barrel" evidence="1">
    <location>
        <begin position="78"/>
        <end position="283"/>
    </location>
</feature>
<keyword evidence="2" id="KW-0413">Isomerase</keyword>
<dbReference type="Pfam" id="PF01261">
    <property type="entry name" value="AP_endonuc_2"/>
    <property type="match status" value="1"/>
</dbReference>
<name>A0A3E1NHB3_9BACT</name>
<evidence type="ECO:0000313" key="3">
    <source>
        <dbReference type="Proteomes" id="UP000261284"/>
    </source>
</evidence>
<reference evidence="2 3" key="1">
    <citation type="submission" date="2018-08" db="EMBL/GenBank/DDBJ databases">
        <title>Chitinophagaceae sp. K23C18032701, a novel bacterium isolated from forest soil.</title>
        <authorList>
            <person name="Wang C."/>
        </authorList>
    </citation>
    <scope>NUCLEOTIDE SEQUENCE [LARGE SCALE GENOMIC DNA]</scope>
    <source>
        <strain evidence="2 3">K23C18032701</strain>
    </source>
</reference>
<keyword evidence="3" id="KW-1185">Reference proteome</keyword>
<dbReference type="InterPro" id="IPR050312">
    <property type="entry name" value="IolE/XylAMocC-like"/>
</dbReference>
<dbReference type="Proteomes" id="UP000261284">
    <property type="component" value="Unassembled WGS sequence"/>
</dbReference>
<dbReference type="PANTHER" id="PTHR12110">
    <property type="entry name" value="HYDROXYPYRUVATE ISOMERASE"/>
    <property type="match status" value="1"/>
</dbReference>
<dbReference type="PANTHER" id="PTHR12110:SF41">
    <property type="entry name" value="INOSOSE DEHYDRATASE"/>
    <property type="match status" value="1"/>
</dbReference>
<proteinExistence type="predicted"/>
<comment type="caution">
    <text evidence="2">The sequence shown here is derived from an EMBL/GenBank/DDBJ whole genome shotgun (WGS) entry which is preliminary data.</text>
</comment>
<gene>
    <name evidence="2" type="ORF">DXN05_14665</name>
</gene>
<dbReference type="Gene3D" id="3.20.20.150">
    <property type="entry name" value="Divalent-metal-dependent TIM barrel enzymes"/>
    <property type="match status" value="1"/>
</dbReference>
<organism evidence="2 3">
    <name type="scientific">Deminuibacter soli</name>
    <dbReference type="NCBI Taxonomy" id="2291815"/>
    <lineage>
        <taxon>Bacteria</taxon>
        <taxon>Pseudomonadati</taxon>
        <taxon>Bacteroidota</taxon>
        <taxon>Chitinophagia</taxon>
        <taxon>Chitinophagales</taxon>
        <taxon>Chitinophagaceae</taxon>
        <taxon>Deminuibacter</taxon>
    </lineage>
</organism>
<evidence type="ECO:0000259" key="1">
    <source>
        <dbReference type="Pfam" id="PF01261"/>
    </source>
</evidence>
<evidence type="ECO:0000313" key="2">
    <source>
        <dbReference type="EMBL" id="RFM27272.1"/>
    </source>
</evidence>
<dbReference type="GO" id="GO:0016853">
    <property type="term" value="F:isomerase activity"/>
    <property type="evidence" value="ECO:0007669"/>
    <property type="project" value="UniProtKB-KW"/>
</dbReference>
<dbReference type="AlphaFoldDB" id="A0A3E1NHB3"/>
<dbReference type="InterPro" id="IPR013022">
    <property type="entry name" value="Xyl_isomerase-like_TIM-brl"/>
</dbReference>
<sequence>MPEYYSSNQDCTMQKIPSYLLGLLCAASVAACGSGTDSKNTADSTAAKDSTTTATGVNYRIGVQMWTFRVFPFADALDKVDSAGIKNIEAFWGQDLGAGMKGKFGGDMTDEEKTKVKDLLAKKGISIVAMGVIVPKDKAEWIKAFELAKYFGLSYITSEPIKSQWGMVDSLAGAYGIKVAIHDHPKPNVYWHPDSVLAAIQGHPNIGACADIGHWARNGLNPVDCLKKLEGHIYGAHLKDIVKFDDPKAADTVVTKGVIDLPPVFAELKRQNFTGMMSIEHESNWYHNLPDVIFTKQYFDEQTSKLK</sequence>
<accession>A0A3E1NHB3</accession>
<dbReference type="SUPFAM" id="SSF51658">
    <property type="entry name" value="Xylose isomerase-like"/>
    <property type="match status" value="1"/>
</dbReference>
<dbReference type="EMBL" id="QTJU01000005">
    <property type="protein sequence ID" value="RFM27272.1"/>
    <property type="molecule type" value="Genomic_DNA"/>
</dbReference>
<protein>
    <submittedName>
        <fullName evidence="2">Sugar phosphate isomerase/epimerase</fullName>
    </submittedName>
</protein>
<dbReference type="InterPro" id="IPR036237">
    <property type="entry name" value="Xyl_isomerase-like_sf"/>
</dbReference>